<gene>
    <name evidence="2" type="ORF">ACFFTR_17510</name>
</gene>
<dbReference type="RefSeq" id="WP_223098001.1">
    <property type="nucleotide sequence ID" value="NZ_CP061913.1"/>
</dbReference>
<name>A0ABV5M7P8_9ACTN</name>
<feature type="region of interest" description="Disordered" evidence="1">
    <location>
        <begin position="1"/>
        <end position="108"/>
    </location>
</feature>
<feature type="compositionally biased region" description="Basic residues" evidence="1">
    <location>
        <begin position="46"/>
        <end position="55"/>
    </location>
</feature>
<comment type="caution">
    <text evidence="2">The sequence shown here is derived from an EMBL/GenBank/DDBJ whole genome shotgun (WGS) entry which is preliminary data.</text>
</comment>
<keyword evidence="3" id="KW-1185">Reference proteome</keyword>
<sequence length="108" mass="12608">MSDDSLLHRLTHQVPGVPEHRENRPHTNPHTKSPGTNDHHTDDRRAHSRHAHNQRVHNQPARSHHHGHDRPPRILVAWQRRIAALFGQSRRKPQNRHTELPQIGMSNI</sequence>
<feature type="compositionally biased region" description="Polar residues" evidence="1">
    <location>
        <begin position="26"/>
        <end position="36"/>
    </location>
</feature>
<proteinExistence type="predicted"/>
<accession>A0ABV5M7P8</accession>
<reference evidence="2 3" key="1">
    <citation type="submission" date="2024-09" db="EMBL/GenBank/DDBJ databases">
        <authorList>
            <person name="Sun Q."/>
            <person name="Mori K."/>
        </authorList>
    </citation>
    <scope>NUCLEOTIDE SEQUENCE [LARGE SCALE GENOMIC DNA]</scope>
    <source>
        <strain evidence="2 3">JCM 3307</strain>
    </source>
</reference>
<dbReference type="Proteomes" id="UP001589608">
    <property type="component" value="Unassembled WGS sequence"/>
</dbReference>
<evidence type="ECO:0000313" key="2">
    <source>
        <dbReference type="EMBL" id="MFB9444875.1"/>
    </source>
</evidence>
<dbReference type="EMBL" id="JBHMCA010000031">
    <property type="protein sequence ID" value="MFB9444875.1"/>
    <property type="molecule type" value="Genomic_DNA"/>
</dbReference>
<organism evidence="2 3">
    <name type="scientific">Dactylosporangium vinaceum</name>
    <dbReference type="NCBI Taxonomy" id="53362"/>
    <lineage>
        <taxon>Bacteria</taxon>
        <taxon>Bacillati</taxon>
        <taxon>Actinomycetota</taxon>
        <taxon>Actinomycetes</taxon>
        <taxon>Micromonosporales</taxon>
        <taxon>Micromonosporaceae</taxon>
        <taxon>Dactylosporangium</taxon>
    </lineage>
</organism>
<evidence type="ECO:0000256" key="1">
    <source>
        <dbReference type="SAM" id="MobiDB-lite"/>
    </source>
</evidence>
<protein>
    <submittedName>
        <fullName evidence="2">Uncharacterized protein</fullName>
    </submittedName>
</protein>
<evidence type="ECO:0000313" key="3">
    <source>
        <dbReference type="Proteomes" id="UP001589608"/>
    </source>
</evidence>